<sequence length="234" mass="26362">MKRLYLILFLFIAYFHVLAQSKDIFKVQQTVIKENNGGRFKSANPNFYEDEDYVVQKTCMGEFGGIVIFKNKKTGIAYYCGATCPVIVNKMNGKYIVSNTLLHLSGFSEVIQIDNPAALQVLKPGKPTIGKGGNIEAGSTKGRKQVLDTMGVLILVSFPYEGELYHITTDFKNTYISKIEGNKFVNIGLVANESFWSYRAEVIQTKENHYVIFFGNNKGYLDIFGDQIGVVRYQ</sequence>
<evidence type="ECO:0008006" key="3">
    <source>
        <dbReference type="Google" id="ProtNLM"/>
    </source>
</evidence>
<gene>
    <name evidence="1" type="ORF">DXN04_04915</name>
</gene>
<proteinExistence type="predicted"/>
<accession>A0A3E1P9K9</accession>
<dbReference type="OrthoDB" id="1490226at2"/>
<keyword evidence="2" id="KW-1185">Reference proteome</keyword>
<comment type="caution">
    <text evidence="1">The sequence shown here is derived from an EMBL/GenBank/DDBJ whole genome shotgun (WGS) entry which is preliminary data.</text>
</comment>
<dbReference type="Proteomes" id="UP000261174">
    <property type="component" value="Unassembled WGS sequence"/>
</dbReference>
<reference evidence="1 2" key="1">
    <citation type="submission" date="2018-08" db="EMBL/GenBank/DDBJ databases">
        <title>Chitinophaga sp. K20C18050901, a novel bacterium isolated from forest soil.</title>
        <authorList>
            <person name="Wang C."/>
        </authorList>
    </citation>
    <scope>NUCLEOTIDE SEQUENCE [LARGE SCALE GENOMIC DNA]</scope>
    <source>
        <strain evidence="1 2">K20C18050901</strain>
    </source>
</reference>
<name>A0A3E1P9K9_9BACT</name>
<dbReference type="AlphaFoldDB" id="A0A3E1P9K9"/>
<protein>
    <recommendedName>
        <fullName evidence="3">WG repeat-containing protein</fullName>
    </recommendedName>
</protein>
<evidence type="ECO:0000313" key="2">
    <source>
        <dbReference type="Proteomes" id="UP000261174"/>
    </source>
</evidence>
<organism evidence="1 2">
    <name type="scientific">Chitinophaga silvisoli</name>
    <dbReference type="NCBI Taxonomy" id="2291814"/>
    <lineage>
        <taxon>Bacteria</taxon>
        <taxon>Pseudomonadati</taxon>
        <taxon>Bacteroidota</taxon>
        <taxon>Chitinophagia</taxon>
        <taxon>Chitinophagales</taxon>
        <taxon>Chitinophagaceae</taxon>
        <taxon>Chitinophaga</taxon>
    </lineage>
</organism>
<dbReference type="EMBL" id="QTJV01000001">
    <property type="protein sequence ID" value="RFM36844.1"/>
    <property type="molecule type" value="Genomic_DNA"/>
</dbReference>
<evidence type="ECO:0000313" key="1">
    <source>
        <dbReference type="EMBL" id="RFM36844.1"/>
    </source>
</evidence>
<dbReference type="RefSeq" id="WP_116852163.1">
    <property type="nucleotide sequence ID" value="NZ_QTJV01000001.1"/>
</dbReference>